<feature type="region of interest" description="Disordered" evidence="1">
    <location>
        <begin position="131"/>
        <end position="173"/>
    </location>
</feature>
<evidence type="ECO:0000256" key="1">
    <source>
        <dbReference type="SAM" id="MobiDB-lite"/>
    </source>
</evidence>
<organism evidence="2">
    <name type="scientific">Pectinophora gossypiella</name>
    <name type="common">Cotton pink bollworm</name>
    <name type="synonym">Depressaria gossypiella</name>
    <dbReference type="NCBI Taxonomy" id="13191"/>
    <lineage>
        <taxon>Eukaryota</taxon>
        <taxon>Metazoa</taxon>
        <taxon>Ecdysozoa</taxon>
        <taxon>Arthropoda</taxon>
        <taxon>Hexapoda</taxon>
        <taxon>Insecta</taxon>
        <taxon>Pterygota</taxon>
        <taxon>Neoptera</taxon>
        <taxon>Endopterygota</taxon>
        <taxon>Lepidoptera</taxon>
        <taxon>Glossata</taxon>
        <taxon>Ditrysia</taxon>
        <taxon>Gelechioidea</taxon>
        <taxon>Gelechiidae</taxon>
        <taxon>Apatetrinae</taxon>
        <taxon>Pectinophora</taxon>
    </lineage>
</organism>
<gene>
    <name evidence="2" type="ORF">g.18589</name>
</gene>
<sequence>FGPRDNKNDEPFKSESFFDFDSELTTPKHDFFDKKYQEISQSIIKNLESIKVKMPPPNAIKVYTVVQDNNGVNTNQSLPTNKSTIVIKNTKEIRVLDNDNAGTNNKELSDVQGTSIYYEMSVLSTETYNIDHTNDDDCDNDTLPNEPTASTSEEKEVASIKATQPTIIAPKKQSEAITTLSSNYLPYSSFGSTLFSPTSPI</sequence>
<dbReference type="EMBL" id="GDQN01002651">
    <property type="protein sequence ID" value="JAT88403.1"/>
    <property type="molecule type" value="Transcribed_RNA"/>
</dbReference>
<protein>
    <submittedName>
        <fullName evidence="2">Uncharacterized protein</fullName>
    </submittedName>
</protein>
<reference evidence="2" key="1">
    <citation type="submission" date="2015-09" db="EMBL/GenBank/DDBJ databases">
        <title>De novo assembly of Pectinophora gossypiella (Pink Bollworm) gut transcriptome.</title>
        <authorList>
            <person name="Tassone E.E."/>
        </authorList>
    </citation>
    <scope>NUCLEOTIDE SEQUENCE</scope>
</reference>
<accession>A0A1E1WN09</accession>
<name>A0A1E1WN09_PECGO</name>
<evidence type="ECO:0000313" key="2">
    <source>
        <dbReference type="EMBL" id="JAT88403.1"/>
    </source>
</evidence>
<dbReference type="OrthoDB" id="5794147at2759"/>
<dbReference type="AlphaFoldDB" id="A0A1E1WN09"/>
<proteinExistence type="predicted"/>
<feature type="non-terminal residue" evidence="2">
    <location>
        <position position="201"/>
    </location>
</feature>
<feature type="non-terminal residue" evidence="2">
    <location>
        <position position="1"/>
    </location>
</feature>